<dbReference type="GO" id="GO:0009507">
    <property type="term" value="C:chloroplast"/>
    <property type="evidence" value="ECO:0007669"/>
    <property type="project" value="UniProtKB-ARBA"/>
</dbReference>
<comment type="caution">
    <text evidence="4">The sequence shown here is derived from an EMBL/GenBank/DDBJ whole genome shotgun (WGS) entry which is preliminary data.</text>
</comment>
<feature type="compositionally biased region" description="Acidic residues" evidence="2">
    <location>
        <begin position="235"/>
        <end position="252"/>
    </location>
</feature>
<evidence type="ECO:0000256" key="1">
    <source>
        <dbReference type="SAM" id="Coils"/>
    </source>
</evidence>
<dbReference type="InterPro" id="IPR032640">
    <property type="entry name" value="AMPK1_CBM"/>
</dbReference>
<gene>
    <name evidence="4" type="ORF">GOP47_0004194</name>
</gene>
<dbReference type="Proteomes" id="UP000886520">
    <property type="component" value="Chromosome 4"/>
</dbReference>
<dbReference type="Gene3D" id="2.60.40.10">
    <property type="entry name" value="Immunoglobulins"/>
    <property type="match status" value="1"/>
</dbReference>
<feature type="compositionally biased region" description="Polar residues" evidence="2">
    <location>
        <begin position="177"/>
        <end position="192"/>
    </location>
</feature>
<dbReference type="EMBL" id="JABFUD020000004">
    <property type="protein sequence ID" value="KAI5081011.1"/>
    <property type="molecule type" value="Genomic_DNA"/>
</dbReference>
<organism evidence="4 5">
    <name type="scientific">Adiantum capillus-veneris</name>
    <name type="common">Maidenhair fern</name>
    <dbReference type="NCBI Taxonomy" id="13818"/>
    <lineage>
        <taxon>Eukaryota</taxon>
        <taxon>Viridiplantae</taxon>
        <taxon>Streptophyta</taxon>
        <taxon>Embryophyta</taxon>
        <taxon>Tracheophyta</taxon>
        <taxon>Polypodiopsida</taxon>
        <taxon>Polypodiidae</taxon>
        <taxon>Polypodiales</taxon>
        <taxon>Pteridineae</taxon>
        <taxon>Pteridaceae</taxon>
        <taxon>Vittarioideae</taxon>
        <taxon>Adiantum</taxon>
    </lineage>
</organism>
<dbReference type="OrthoDB" id="531008at2759"/>
<dbReference type="PANTHER" id="PTHR47434:SF2">
    <property type="entry name" value="PROTEIN PTST HOMOLOG 3, CHLOROPLASTIC"/>
    <property type="match status" value="1"/>
</dbReference>
<evidence type="ECO:0000313" key="5">
    <source>
        <dbReference type="Proteomes" id="UP000886520"/>
    </source>
</evidence>
<evidence type="ECO:0000259" key="3">
    <source>
        <dbReference type="Pfam" id="PF16561"/>
    </source>
</evidence>
<dbReference type="AlphaFoldDB" id="A0A9D4ZPI1"/>
<proteinExistence type="predicted"/>
<feature type="region of interest" description="Disordered" evidence="2">
    <location>
        <begin position="229"/>
        <end position="252"/>
    </location>
</feature>
<reference evidence="4" key="1">
    <citation type="submission" date="2021-01" db="EMBL/GenBank/DDBJ databases">
        <title>Adiantum capillus-veneris genome.</title>
        <authorList>
            <person name="Fang Y."/>
            <person name="Liao Q."/>
        </authorList>
    </citation>
    <scope>NUCLEOTIDE SEQUENCE</scope>
    <source>
        <strain evidence="4">H3</strain>
        <tissue evidence="4">Leaf</tissue>
    </source>
</reference>
<feature type="coiled-coil region" evidence="1">
    <location>
        <begin position="320"/>
        <end position="354"/>
    </location>
</feature>
<dbReference type="SUPFAM" id="SSF81296">
    <property type="entry name" value="E set domains"/>
    <property type="match status" value="1"/>
</dbReference>
<dbReference type="PANTHER" id="PTHR47434">
    <property type="entry name" value="PROTEIN PTST HOMOLOG 3, CHLOROPLASTIC"/>
    <property type="match status" value="1"/>
</dbReference>
<dbReference type="CDD" id="cd02859">
    <property type="entry name" value="E_set_AMPKbeta_like_N"/>
    <property type="match status" value="1"/>
</dbReference>
<protein>
    <recommendedName>
        <fullName evidence="3">AMP-activated protein kinase glycogen-binding domain-containing protein</fullName>
    </recommendedName>
</protein>
<dbReference type="InterPro" id="IPR014756">
    <property type="entry name" value="Ig_E-set"/>
</dbReference>
<dbReference type="InterPro" id="IPR013783">
    <property type="entry name" value="Ig-like_fold"/>
</dbReference>
<keyword evidence="1" id="KW-0175">Coiled coil</keyword>
<feature type="region of interest" description="Disordered" evidence="2">
    <location>
        <begin position="141"/>
        <end position="215"/>
    </location>
</feature>
<evidence type="ECO:0000256" key="2">
    <source>
        <dbReference type="SAM" id="MobiDB-lite"/>
    </source>
</evidence>
<keyword evidence="5" id="KW-1185">Reference proteome</keyword>
<dbReference type="Pfam" id="PF16561">
    <property type="entry name" value="AMPK1_CBM"/>
    <property type="match status" value="1"/>
</dbReference>
<feature type="compositionally biased region" description="Polar residues" evidence="2">
    <location>
        <begin position="146"/>
        <end position="161"/>
    </location>
</feature>
<feature type="domain" description="AMP-activated protein kinase glycogen-binding" evidence="3">
    <location>
        <begin position="386"/>
        <end position="475"/>
    </location>
</feature>
<name>A0A9D4ZPI1_ADICA</name>
<feature type="compositionally biased region" description="Polar residues" evidence="2">
    <location>
        <begin position="200"/>
        <end position="211"/>
    </location>
</feature>
<evidence type="ECO:0000313" key="4">
    <source>
        <dbReference type="EMBL" id="KAI5081011.1"/>
    </source>
</evidence>
<sequence length="476" mass="53024">MARLFQLESICSYSVQIKDILPSPVSDHHQWFIGGRVVLRYPSSPLLPIFCTSSNTQPESRARTRRNARSTMRDTQLCKELQLFLSSQGLPLDKVPSTKELSKRGRDDLAKVVRRRGYKAVQELLVNSDSKPAAAKEDNEIYSARGNDTSSAVTNSISSNEEQSHKKPGTPDDTGQGLESNLGITASTTQENAKSEAASGATTKLNGSLVENQGEEELRRKAAEFVRTGHLDQLTDSDEGEEEDDNEIFEDSSDEEEIINMQNGQWNTEGIAAEKAALLRAKLVPFLKGMAPGQLSKQVTESMLGSSQGLKSSAEADFKLQEIKSALISKERELREVARDLEETKAQLALIQAKATAEVAQAKQLVLEKDIRLKSADLALANLKRVHVEYWGEGERVELAGSFNGWKYFILMESDPTSEISKPDGSRGPMMWGTELWLYPGVYEIKFIIDGVWQIDQRREIMTRNSHHNNILRVEP</sequence>
<accession>A0A9D4ZPI1</accession>